<dbReference type="Pfam" id="PF08448">
    <property type="entry name" value="PAS_4"/>
    <property type="match status" value="2"/>
</dbReference>
<dbReference type="Gene3D" id="3.30.450.20">
    <property type="entry name" value="PAS domain"/>
    <property type="match status" value="3"/>
</dbReference>
<evidence type="ECO:0000259" key="2">
    <source>
        <dbReference type="PROSITE" id="PS50113"/>
    </source>
</evidence>
<dbReference type="Pfam" id="PF08447">
    <property type="entry name" value="PAS_3"/>
    <property type="match status" value="1"/>
</dbReference>
<accession>A0A917TDT2</accession>
<dbReference type="InterPro" id="IPR013656">
    <property type="entry name" value="PAS_4"/>
</dbReference>
<dbReference type="Gene3D" id="2.10.70.100">
    <property type="match status" value="1"/>
</dbReference>
<dbReference type="InterPro" id="IPR000160">
    <property type="entry name" value="GGDEF_dom"/>
</dbReference>
<dbReference type="SUPFAM" id="SSF55785">
    <property type="entry name" value="PYP-like sensor domain (PAS domain)"/>
    <property type="match status" value="3"/>
</dbReference>
<dbReference type="EMBL" id="BMNA01000022">
    <property type="protein sequence ID" value="GGM19025.1"/>
    <property type="molecule type" value="Genomic_DNA"/>
</dbReference>
<organism evidence="4 5">
    <name type="scientific">Nakamurella endophytica</name>
    <dbReference type="NCBI Taxonomy" id="1748367"/>
    <lineage>
        <taxon>Bacteria</taxon>
        <taxon>Bacillati</taxon>
        <taxon>Actinomycetota</taxon>
        <taxon>Actinomycetes</taxon>
        <taxon>Nakamurellales</taxon>
        <taxon>Nakamurellaceae</taxon>
        <taxon>Nakamurella</taxon>
    </lineage>
</organism>
<reference evidence="4" key="2">
    <citation type="submission" date="2020-09" db="EMBL/GenBank/DDBJ databases">
        <authorList>
            <person name="Sun Q."/>
            <person name="Zhou Y."/>
        </authorList>
    </citation>
    <scope>NUCLEOTIDE SEQUENCE</scope>
    <source>
        <strain evidence="4">CGMCC 4.7308</strain>
    </source>
</reference>
<dbReference type="SMART" id="SM00086">
    <property type="entry name" value="PAC"/>
    <property type="match status" value="3"/>
</dbReference>
<keyword evidence="5" id="KW-1185">Reference proteome</keyword>
<dbReference type="InterPro" id="IPR000014">
    <property type="entry name" value="PAS"/>
</dbReference>
<evidence type="ECO:0000313" key="5">
    <source>
        <dbReference type="Proteomes" id="UP000655208"/>
    </source>
</evidence>
<feature type="domain" description="PAC" evidence="2">
    <location>
        <begin position="213"/>
        <end position="270"/>
    </location>
</feature>
<evidence type="ECO:0000259" key="1">
    <source>
        <dbReference type="PROSITE" id="PS50112"/>
    </source>
</evidence>
<proteinExistence type="predicted"/>
<dbReference type="Pfam" id="PF00990">
    <property type="entry name" value="GGDEF"/>
    <property type="match status" value="1"/>
</dbReference>
<dbReference type="Gene3D" id="3.30.70.270">
    <property type="match status" value="1"/>
</dbReference>
<dbReference type="NCBIfam" id="TIGR00229">
    <property type="entry name" value="sensory_box"/>
    <property type="match status" value="2"/>
</dbReference>
<dbReference type="InterPro" id="IPR043128">
    <property type="entry name" value="Rev_trsase/Diguanyl_cyclase"/>
</dbReference>
<dbReference type="InterPro" id="IPR052155">
    <property type="entry name" value="Biofilm_reg_signaling"/>
</dbReference>
<dbReference type="PROSITE" id="PS50112">
    <property type="entry name" value="PAS"/>
    <property type="match status" value="1"/>
</dbReference>
<dbReference type="InterPro" id="IPR000700">
    <property type="entry name" value="PAS-assoc_C"/>
</dbReference>
<dbReference type="PANTHER" id="PTHR44757">
    <property type="entry name" value="DIGUANYLATE CYCLASE DGCP"/>
    <property type="match status" value="1"/>
</dbReference>
<dbReference type="InterPro" id="IPR029787">
    <property type="entry name" value="Nucleotide_cyclase"/>
</dbReference>
<dbReference type="CDD" id="cd01949">
    <property type="entry name" value="GGDEF"/>
    <property type="match status" value="1"/>
</dbReference>
<evidence type="ECO:0000259" key="3">
    <source>
        <dbReference type="PROSITE" id="PS50887"/>
    </source>
</evidence>
<feature type="domain" description="PAS" evidence="1">
    <location>
        <begin position="134"/>
        <end position="179"/>
    </location>
</feature>
<reference evidence="4" key="1">
    <citation type="journal article" date="2014" name="Int. J. Syst. Evol. Microbiol.">
        <title>Complete genome sequence of Corynebacterium casei LMG S-19264T (=DSM 44701T), isolated from a smear-ripened cheese.</title>
        <authorList>
            <consortium name="US DOE Joint Genome Institute (JGI-PGF)"/>
            <person name="Walter F."/>
            <person name="Albersmeier A."/>
            <person name="Kalinowski J."/>
            <person name="Ruckert C."/>
        </authorList>
    </citation>
    <scope>NUCLEOTIDE SEQUENCE</scope>
    <source>
        <strain evidence="4">CGMCC 4.7308</strain>
    </source>
</reference>
<dbReference type="SMART" id="SM00091">
    <property type="entry name" value="PAS"/>
    <property type="match status" value="2"/>
</dbReference>
<protein>
    <recommendedName>
        <fullName evidence="6">Diguanylate cyclase</fullName>
    </recommendedName>
</protein>
<dbReference type="AlphaFoldDB" id="A0A917TDT2"/>
<sequence>MRPQALEVLLGDLEAAADAGWWTWHPEQGLTTSAALSAVLGVGDPASATGSLAAHLEMVHPADRDMVERALTDGLRSPDGFSVQYRIMAPDGAVRLVRSRGRGETDAAEVLVAAVGVVQDITGSVAITAELARARELFGAELDVTADRCIIGLDARGVVTLFDSGAEQMLGYTASEILGAPIPPYLHDGGEMAMRAAELAVRSEFEALVGRAARGEPEIRRWSLFTKTGRRIQVLISVSALRGPDGSVVGYLEAGTDVTARSAGERARHASGALFEEIFDRIPSGIMLVDVGLVDRPRILRANPALSRITGYALGRLLTMSLNDLAAADGGDDRVTALAQLAGGESLIDVAQDHWLHADGRDIWVQLNSTPIGSIDTRLLVVLVEDVTDRLAADRELQQLALHDPLTGLANRVLMVDRLEHALAATRRDNTQVAVLYVDLDGFKAVNDGSGHAAGDQMLQLVGQRLRSHLRPADTVARVGGDEFVLICPHIGGHTHARALADRLSALLAQPYPIGDRLAHVTASIGVAVSTAGEGVEDVLRAADLDMYAHKRRRRGQ</sequence>
<dbReference type="InterPro" id="IPR001610">
    <property type="entry name" value="PAC"/>
</dbReference>
<dbReference type="PANTHER" id="PTHR44757:SF2">
    <property type="entry name" value="BIOFILM ARCHITECTURE MAINTENANCE PROTEIN MBAA"/>
    <property type="match status" value="1"/>
</dbReference>
<dbReference type="InterPro" id="IPR035965">
    <property type="entry name" value="PAS-like_dom_sf"/>
</dbReference>
<dbReference type="PROSITE" id="PS50113">
    <property type="entry name" value="PAC"/>
    <property type="match status" value="2"/>
</dbReference>
<name>A0A917TDT2_9ACTN</name>
<comment type="caution">
    <text evidence="4">The sequence shown here is derived from an EMBL/GenBank/DDBJ whole genome shotgun (WGS) entry which is preliminary data.</text>
</comment>
<dbReference type="SUPFAM" id="SSF55073">
    <property type="entry name" value="Nucleotide cyclase"/>
    <property type="match status" value="1"/>
</dbReference>
<dbReference type="NCBIfam" id="TIGR00254">
    <property type="entry name" value="GGDEF"/>
    <property type="match status" value="1"/>
</dbReference>
<feature type="domain" description="GGDEF" evidence="3">
    <location>
        <begin position="431"/>
        <end position="557"/>
    </location>
</feature>
<evidence type="ECO:0000313" key="4">
    <source>
        <dbReference type="EMBL" id="GGM19025.1"/>
    </source>
</evidence>
<feature type="domain" description="PAC" evidence="2">
    <location>
        <begin position="81"/>
        <end position="133"/>
    </location>
</feature>
<dbReference type="InterPro" id="IPR013655">
    <property type="entry name" value="PAS_fold_3"/>
</dbReference>
<dbReference type="SMART" id="SM00267">
    <property type="entry name" value="GGDEF"/>
    <property type="match status" value="1"/>
</dbReference>
<gene>
    <name evidence="4" type="ORF">GCM10011594_43890</name>
</gene>
<dbReference type="PROSITE" id="PS50887">
    <property type="entry name" value="GGDEF"/>
    <property type="match status" value="1"/>
</dbReference>
<evidence type="ECO:0008006" key="6">
    <source>
        <dbReference type="Google" id="ProtNLM"/>
    </source>
</evidence>
<dbReference type="Proteomes" id="UP000655208">
    <property type="component" value="Unassembled WGS sequence"/>
</dbReference>
<dbReference type="CDD" id="cd00130">
    <property type="entry name" value="PAS"/>
    <property type="match status" value="3"/>
</dbReference>